<dbReference type="EMBL" id="JBHSXX010000001">
    <property type="protein sequence ID" value="MFC6869074.1"/>
    <property type="molecule type" value="Genomic_DNA"/>
</dbReference>
<protein>
    <submittedName>
        <fullName evidence="1">Uncharacterized protein</fullName>
    </submittedName>
</protein>
<name>A0ABW2C2S1_9PSEU</name>
<evidence type="ECO:0000313" key="2">
    <source>
        <dbReference type="Proteomes" id="UP001596337"/>
    </source>
</evidence>
<reference evidence="2" key="1">
    <citation type="journal article" date="2019" name="Int. J. Syst. Evol. Microbiol.">
        <title>The Global Catalogue of Microorganisms (GCM) 10K type strain sequencing project: providing services to taxonomists for standard genome sequencing and annotation.</title>
        <authorList>
            <consortium name="The Broad Institute Genomics Platform"/>
            <consortium name="The Broad Institute Genome Sequencing Center for Infectious Disease"/>
            <person name="Wu L."/>
            <person name="Ma J."/>
        </authorList>
    </citation>
    <scope>NUCLEOTIDE SEQUENCE [LARGE SCALE GENOMIC DNA]</scope>
    <source>
        <strain evidence="2">KCTC 32255</strain>
    </source>
</reference>
<gene>
    <name evidence="1" type="ORF">ACFQGD_18170</name>
</gene>
<comment type="caution">
    <text evidence="1">The sequence shown here is derived from an EMBL/GenBank/DDBJ whole genome shotgun (WGS) entry which is preliminary data.</text>
</comment>
<keyword evidence="2" id="KW-1185">Reference proteome</keyword>
<dbReference type="Proteomes" id="UP001596337">
    <property type="component" value="Unassembled WGS sequence"/>
</dbReference>
<proteinExistence type="predicted"/>
<evidence type="ECO:0000313" key="1">
    <source>
        <dbReference type="EMBL" id="MFC6869074.1"/>
    </source>
</evidence>
<dbReference type="RefSeq" id="WP_345393206.1">
    <property type="nucleotide sequence ID" value="NZ_BAABLA010000018.1"/>
</dbReference>
<organism evidence="1 2">
    <name type="scientific">Haloechinothrix salitolerans</name>
    <dbReference type="NCBI Taxonomy" id="926830"/>
    <lineage>
        <taxon>Bacteria</taxon>
        <taxon>Bacillati</taxon>
        <taxon>Actinomycetota</taxon>
        <taxon>Actinomycetes</taxon>
        <taxon>Pseudonocardiales</taxon>
        <taxon>Pseudonocardiaceae</taxon>
        <taxon>Haloechinothrix</taxon>
    </lineage>
</organism>
<sequence length="91" mass="9720">MTPHVGYALERLHEAASESPVDVDEVEVWLSQPGHPAMPTAFLATGIARVGSQLIRCRGVAADPCDSIDALCRRILAQVGTVPRQRDNAAS</sequence>
<accession>A0ABW2C2S1</accession>